<dbReference type="AlphaFoldDB" id="A0A538SFU8"/>
<dbReference type="InterPro" id="IPR051314">
    <property type="entry name" value="AAA_ATPase_RarA/MGS1/WRNIP1"/>
</dbReference>
<keyword evidence="5" id="KW-0067">ATP-binding</keyword>
<evidence type="ECO:0000256" key="6">
    <source>
        <dbReference type="SAM" id="MobiDB-lite"/>
    </source>
</evidence>
<dbReference type="CDD" id="cd18139">
    <property type="entry name" value="HLD_clamp_RarA"/>
    <property type="match status" value="1"/>
</dbReference>
<dbReference type="GO" id="GO:0005524">
    <property type="term" value="F:ATP binding"/>
    <property type="evidence" value="ECO:0007669"/>
    <property type="project" value="UniProtKB-KW"/>
</dbReference>
<dbReference type="GO" id="GO:0017116">
    <property type="term" value="F:single-stranded DNA helicase activity"/>
    <property type="evidence" value="ECO:0007669"/>
    <property type="project" value="TreeGrafter"/>
</dbReference>
<dbReference type="Pfam" id="PF12002">
    <property type="entry name" value="MgsA_C"/>
    <property type="match status" value="1"/>
</dbReference>
<evidence type="ECO:0000313" key="8">
    <source>
        <dbReference type="EMBL" id="TMQ50236.1"/>
    </source>
</evidence>
<dbReference type="FunFam" id="3.40.50.300:FF:000137">
    <property type="entry name" value="Replication-associated recombination protein A"/>
    <property type="match status" value="1"/>
</dbReference>
<dbReference type="InterPro" id="IPR008921">
    <property type="entry name" value="DNA_pol3_clamp-load_cplx_C"/>
</dbReference>
<evidence type="ECO:0000313" key="9">
    <source>
        <dbReference type="Proteomes" id="UP000316292"/>
    </source>
</evidence>
<evidence type="ECO:0000256" key="4">
    <source>
        <dbReference type="ARBA" id="ARBA00022741"/>
    </source>
</evidence>
<proteinExistence type="inferred from homology"/>
<dbReference type="Pfam" id="PF16193">
    <property type="entry name" value="AAA_assoc_2"/>
    <property type="match status" value="1"/>
</dbReference>
<dbReference type="GO" id="GO:0008047">
    <property type="term" value="F:enzyme activator activity"/>
    <property type="evidence" value="ECO:0007669"/>
    <property type="project" value="TreeGrafter"/>
</dbReference>
<dbReference type="GO" id="GO:0016887">
    <property type="term" value="F:ATP hydrolysis activity"/>
    <property type="evidence" value="ECO:0007669"/>
    <property type="project" value="InterPro"/>
</dbReference>
<dbReference type="PANTHER" id="PTHR13779:SF7">
    <property type="entry name" value="ATPASE WRNIP1"/>
    <property type="match status" value="1"/>
</dbReference>
<feature type="region of interest" description="Disordered" evidence="6">
    <location>
        <begin position="1"/>
        <end position="21"/>
    </location>
</feature>
<reference evidence="8 9" key="1">
    <citation type="journal article" date="2019" name="Nat. Microbiol.">
        <title>Mediterranean grassland soil C-N compound turnover is dependent on rainfall and depth, and is mediated by genomically divergent microorganisms.</title>
        <authorList>
            <person name="Diamond S."/>
            <person name="Andeer P.F."/>
            <person name="Li Z."/>
            <person name="Crits-Christoph A."/>
            <person name="Burstein D."/>
            <person name="Anantharaman K."/>
            <person name="Lane K.R."/>
            <person name="Thomas B.C."/>
            <person name="Pan C."/>
            <person name="Northen T.R."/>
            <person name="Banfield J.F."/>
        </authorList>
    </citation>
    <scope>NUCLEOTIDE SEQUENCE [LARGE SCALE GENOMIC DNA]</scope>
    <source>
        <strain evidence="8">WS_1</strain>
    </source>
</reference>
<keyword evidence="3" id="KW-0235">DNA replication</keyword>
<dbReference type="SUPFAM" id="SSF52540">
    <property type="entry name" value="P-loop containing nucleoside triphosphate hydrolases"/>
    <property type="match status" value="1"/>
</dbReference>
<dbReference type="InterPro" id="IPR003959">
    <property type="entry name" value="ATPase_AAA_core"/>
</dbReference>
<dbReference type="FunFam" id="1.20.272.10:FF:000001">
    <property type="entry name" value="Putative AAA family ATPase"/>
    <property type="match status" value="1"/>
</dbReference>
<evidence type="ECO:0000256" key="3">
    <source>
        <dbReference type="ARBA" id="ARBA00022705"/>
    </source>
</evidence>
<feature type="domain" description="AAA+ ATPase" evidence="7">
    <location>
        <begin position="54"/>
        <end position="171"/>
    </location>
</feature>
<protein>
    <submittedName>
        <fullName evidence="8">Replication-associated recombination protein A</fullName>
    </submittedName>
</protein>
<dbReference type="Gene3D" id="1.20.272.10">
    <property type="match status" value="1"/>
</dbReference>
<dbReference type="InterPro" id="IPR032423">
    <property type="entry name" value="AAA_assoc_2"/>
</dbReference>
<evidence type="ECO:0000256" key="5">
    <source>
        <dbReference type="ARBA" id="ARBA00022840"/>
    </source>
</evidence>
<dbReference type="SMART" id="SM00382">
    <property type="entry name" value="AAA"/>
    <property type="match status" value="1"/>
</dbReference>
<name>A0A538SFU8_UNCEI</name>
<comment type="similarity">
    <text evidence="2">Belongs to the AAA ATPase family. RarA/MGS1/WRNIP1 subfamily.</text>
</comment>
<dbReference type="EMBL" id="VBOR01000038">
    <property type="protein sequence ID" value="TMQ50236.1"/>
    <property type="molecule type" value="Genomic_DNA"/>
</dbReference>
<dbReference type="GO" id="GO:0003677">
    <property type="term" value="F:DNA binding"/>
    <property type="evidence" value="ECO:0007669"/>
    <property type="project" value="InterPro"/>
</dbReference>
<evidence type="ECO:0000259" key="7">
    <source>
        <dbReference type="SMART" id="SM00382"/>
    </source>
</evidence>
<dbReference type="SUPFAM" id="SSF48019">
    <property type="entry name" value="post-AAA+ oligomerization domain-like"/>
    <property type="match status" value="1"/>
</dbReference>
<dbReference type="CDD" id="cd00009">
    <property type="entry name" value="AAA"/>
    <property type="match status" value="1"/>
</dbReference>
<sequence>MPDSLDLFPEDKQRRTRRAPLAERMRPRTFEEFVGQEDLLKTGSLLRSAVARGELPSLIFWGPPGSGKTTLARLLAQESGSHFVAFSAVTSGVKEVREVIERARLEKKARGTATLLFVDEIHRFNKAQQDAFLPHVEDGTIVLMGATTENPSFEVNNALLSRMQVIVLPALGDEAIVAILRRAISDPEWGLGAKPPEIAEDTLQLIARLSSGDARIALNILEGAAMIASGARSRAVTGAEVREAAQRKMLPYDRAGEEHFNIISALHKSLRGSDPDAGLYWLARMLEAGEDPLYVARRLMRFASEDVGLADPEALRLAVAVKDAVHFLGMPEGNTALAQLVVYLALAPKSNSIYLAYGRAAKDALEKPPYPVPLHIRNAPTPLMKRLGYGKDYEYAHAYDDAIVGQRYLPEEMQESRYWEGVPRGQEAELVERLKKLNAEKMKRRDAERPKG</sequence>
<dbReference type="Gene3D" id="3.40.50.300">
    <property type="entry name" value="P-loop containing nucleotide triphosphate hydrolases"/>
    <property type="match status" value="1"/>
</dbReference>
<dbReference type="PANTHER" id="PTHR13779">
    <property type="entry name" value="WERNER HELICASE-INTERACTING PROTEIN 1 FAMILY MEMBER"/>
    <property type="match status" value="1"/>
</dbReference>
<dbReference type="InterPro" id="IPR027417">
    <property type="entry name" value="P-loop_NTPase"/>
</dbReference>
<dbReference type="Pfam" id="PF00004">
    <property type="entry name" value="AAA"/>
    <property type="match status" value="1"/>
</dbReference>
<evidence type="ECO:0000256" key="2">
    <source>
        <dbReference type="ARBA" id="ARBA00008959"/>
    </source>
</evidence>
<dbReference type="Proteomes" id="UP000316292">
    <property type="component" value="Unassembled WGS sequence"/>
</dbReference>
<accession>A0A538SFU8</accession>
<dbReference type="InterPro" id="IPR003593">
    <property type="entry name" value="AAA+_ATPase"/>
</dbReference>
<evidence type="ECO:0000256" key="1">
    <source>
        <dbReference type="ARBA" id="ARBA00002393"/>
    </source>
</evidence>
<dbReference type="Gene3D" id="1.10.8.60">
    <property type="match status" value="1"/>
</dbReference>
<organism evidence="8 9">
    <name type="scientific">Eiseniibacteriota bacterium</name>
    <dbReference type="NCBI Taxonomy" id="2212470"/>
    <lineage>
        <taxon>Bacteria</taxon>
        <taxon>Candidatus Eiseniibacteriota</taxon>
    </lineage>
</organism>
<comment type="function">
    <text evidence="1">DNA-dependent ATPase that plays important roles in cellular responses to stalled DNA replication processes.</text>
</comment>
<dbReference type="Gene3D" id="1.10.3710.10">
    <property type="entry name" value="DNA polymerase III clamp loader subunits, C-terminal domain"/>
    <property type="match status" value="1"/>
</dbReference>
<keyword evidence="4" id="KW-0547">Nucleotide-binding</keyword>
<comment type="caution">
    <text evidence="8">The sequence shown here is derived from an EMBL/GenBank/DDBJ whole genome shotgun (WGS) entry which is preliminary data.</text>
</comment>
<gene>
    <name evidence="8" type="ORF">E6K71_03055</name>
</gene>
<dbReference type="GO" id="GO:0000731">
    <property type="term" value="P:DNA synthesis involved in DNA repair"/>
    <property type="evidence" value="ECO:0007669"/>
    <property type="project" value="TreeGrafter"/>
</dbReference>
<dbReference type="GO" id="GO:0006261">
    <property type="term" value="P:DNA-templated DNA replication"/>
    <property type="evidence" value="ECO:0007669"/>
    <property type="project" value="TreeGrafter"/>
</dbReference>
<dbReference type="InterPro" id="IPR021886">
    <property type="entry name" value="MgsA_C"/>
</dbReference>